<keyword evidence="2" id="KW-1185">Reference proteome</keyword>
<evidence type="ECO:0000313" key="2">
    <source>
        <dbReference type="Proteomes" id="UP000233435"/>
    </source>
</evidence>
<dbReference type="PANTHER" id="PTHR47199:SF2">
    <property type="entry name" value="PHOTOSYSTEM II STABILITY_ASSEMBLY FACTOR HCF136, CHLOROPLASTIC"/>
    <property type="match status" value="1"/>
</dbReference>
<sequence length="348" mass="38620">MKQLWVFCICVAFLFSCGKKETFIPRNFNHVSIETIYSDSLLSIRAIDILNDGSLAFAANDGVFGLYNPRKNMWQTSVQTYDTLNLEFRAVAHTATDFFMLSIDNPALLYKTGDQGKMELVYEEYHEGVFYDAMVFWNDEEGIAVGDSMNGCLSIIITRDAGNTWNKITCDKLPKAEAGEGAFAASNTNIKIIGDKTWIGTTAGNIYMSEDKGLTWNVVKTPIGSAKATEGIYSIDFYDELNGFAIGGDYTYPDVNAANKIKTSDGGKTWQLVAENKKPGYRSCVQFVPNSSGKELVAIGFKGIDFSNDFGESWKHLSDEPFYTIRFLNDSVAYAAGSKRISKLTFSK</sequence>
<name>A0A2N3HN27_9FLAO</name>
<reference evidence="1 2" key="1">
    <citation type="submission" date="2017-12" db="EMBL/GenBank/DDBJ databases">
        <title>Confluentibacter flavum sp. nov., isolated from the saline lake.</title>
        <authorList>
            <person name="Yu L."/>
        </authorList>
    </citation>
    <scope>NUCLEOTIDE SEQUENCE [LARGE SCALE GENOMIC DNA]</scope>
    <source>
        <strain evidence="1 2">3B</strain>
    </source>
</reference>
<comment type="caution">
    <text evidence="1">The sequence shown here is derived from an EMBL/GenBank/DDBJ whole genome shotgun (WGS) entry which is preliminary data.</text>
</comment>
<evidence type="ECO:0000313" key="1">
    <source>
        <dbReference type="EMBL" id="PKQ46370.1"/>
    </source>
</evidence>
<accession>A0A2N3HN27</accession>
<protein>
    <submittedName>
        <fullName evidence="1">Oxidoreductase</fullName>
    </submittedName>
</protein>
<dbReference type="EMBL" id="PJEO01000014">
    <property type="protein sequence ID" value="PKQ46370.1"/>
    <property type="molecule type" value="Genomic_DNA"/>
</dbReference>
<dbReference type="Proteomes" id="UP000233435">
    <property type="component" value="Unassembled WGS sequence"/>
</dbReference>
<dbReference type="AlphaFoldDB" id="A0A2N3HN27"/>
<dbReference type="OrthoDB" id="9813892at2"/>
<dbReference type="Gene3D" id="2.130.10.10">
    <property type="entry name" value="YVTN repeat-like/Quinoprotein amine dehydrogenase"/>
    <property type="match status" value="1"/>
</dbReference>
<dbReference type="SUPFAM" id="SSF110296">
    <property type="entry name" value="Oligoxyloglucan reducing end-specific cellobiohydrolase"/>
    <property type="match status" value="1"/>
</dbReference>
<dbReference type="InterPro" id="IPR015943">
    <property type="entry name" value="WD40/YVTN_repeat-like_dom_sf"/>
</dbReference>
<proteinExistence type="predicted"/>
<dbReference type="RefSeq" id="WP_106658646.1">
    <property type="nucleotide sequence ID" value="NZ_PJEO01000014.1"/>
</dbReference>
<gene>
    <name evidence="1" type="ORF">CSW08_04205</name>
</gene>
<organism evidence="1 2">
    <name type="scientific">Confluentibacter flavum</name>
    <dbReference type="NCBI Taxonomy" id="1909700"/>
    <lineage>
        <taxon>Bacteria</taxon>
        <taxon>Pseudomonadati</taxon>
        <taxon>Bacteroidota</taxon>
        <taxon>Flavobacteriia</taxon>
        <taxon>Flavobacteriales</taxon>
        <taxon>Flavobacteriaceae</taxon>
        <taxon>Confluentibacter</taxon>
    </lineage>
</organism>
<dbReference type="PROSITE" id="PS51257">
    <property type="entry name" value="PROKAR_LIPOPROTEIN"/>
    <property type="match status" value="1"/>
</dbReference>
<dbReference type="PANTHER" id="PTHR47199">
    <property type="entry name" value="PHOTOSYSTEM II STABILITY/ASSEMBLY FACTOR HCF136, CHLOROPLASTIC"/>
    <property type="match status" value="1"/>
</dbReference>